<comment type="similarity">
    <text evidence="2">In the C-terminal section; belongs to the transpeptidase family.</text>
</comment>
<keyword evidence="9" id="KW-0511">Multifunctional enzyme</keyword>
<evidence type="ECO:0000256" key="13">
    <source>
        <dbReference type="SAM" id="Phobius"/>
    </source>
</evidence>
<dbReference type="EMBL" id="CP096040">
    <property type="protein sequence ID" value="USQ96302.1"/>
    <property type="molecule type" value="Genomic_DNA"/>
</dbReference>
<keyword evidence="7" id="KW-0808">Transferase</keyword>
<feature type="domain" description="Glycosyl transferase family 51" evidence="15">
    <location>
        <begin position="78"/>
        <end position="245"/>
    </location>
</feature>
<organism evidence="16 17">
    <name type="scientific">Caulobacter segnis</name>
    <dbReference type="NCBI Taxonomy" id="88688"/>
    <lineage>
        <taxon>Bacteria</taxon>
        <taxon>Pseudomonadati</taxon>
        <taxon>Pseudomonadota</taxon>
        <taxon>Alphaproteobacteria</taxon>
        <taxon>Caulobacterales</taxon>
        <taxon>Caulobacteraceae</taxon>
        <taxon>Caulobacter</taxon>
    </lineage>
</organism>
<name>A0ABY4ZU09_9CAUL</name>
<feature type="region of interest" description="Disordered" evidence="12">
    <location>
        <begin position="610"/>
        <end position="652"/>
    </location>
</feature>
<comment type="pathway">
    <text evidence="1">Cell wall biogenesis; peptidoglycan biosynthesis.</text>
</comment>
<evidence type="ECO:0000256" key="1">
    <source>
        <dbReference type="ARBA" id="ARBA00004752"/>
    </source>
</evidence>
<accession>A0ABY4ZU09</accession>
<dbReference type="Gene3D" id="1.10.3810.10">
    <property type="entry name" value="Biosynthetic peptidoglycan transglycosylase-like"/>
    <property type="match status" value="1"/>
</dbReference>
<comment type="similarity">
    <text evidence="3">In the N-terminal section; belongs to the glycosyltransferase 51 family.</text>
</comment>
<evidence type="ECO:0000259" key="14">
    <source>
        <dbReference type="Pfam" id="PF00905"/>
    </source>
</evidence>
<feature type="compositionally biased region" description="Low complexity" evidence="12">
    <location>
        <begin position="628"/>
        <end position="641"/>
    </location>
</feature>
<dbReference type="InterPro" id="IPR001264">
    <property type="entry name" value="Glyco_trans_51"/>
</dbReference>
<evidence type="ECO:0000256" key="11">
    <source>
        <dbReference type="ARBA" id="ARBA00049902"/>
    </source>
</evidence>
<keyword evidence="13" id="KW-0472">Membrane</keyword>
<keyword evidence="13" id="KW-0812">Transmembrane</keyword>
<dbReference type="InterPro" id="IPR050396">
    <property type="entry name" value="Glycosyltr_51/Transpeptidase"/>
</dbReference>
<dbReference type="Proteomes" id="UP001057520">
    <property type="component" value="Chromosome"/>
</dbReference>
<dbReference type="NCBIfam" id="TIGR02074">
    <property type="entry name" value="PBP_1a_fam"/>
    <property type="match status" value="1"/>
</dbReference>
<evidence type="ECO:0000256" key="2">
    <source>
        <dbReference type="ARBA" id="ARBA00007090"/>
    </source>
</evidence>
<evidence type="ECO:0000256" key="5">
    <source>
        <dbReference type="ARBA" id="ARBA00022670"/>
    </source>
</evidence>
<evidence type="ECO:0000256" key="6">
    <source>
        <dbReference type="ARBA" id="ARBA00022676"/>
    </source>
</evidence>
<feature type="compositionally biased region" description="Pro residues" evidence="12">
    <location>
        <begin position="642"/>
        <end position="652"/>
    </location>
</feature>
<dbReference type="PANTHER" id="PTHR32282:SF33">
    <property type="entry name" value="PEPTIDOGLYCAN GLYCOSYLTRANSFERASE"/>
    <property type="match status" value="1"/>
</dbReference>
<evidence type="ECO:0000256" key="8">
    <source>
        <dbReference type="ARBA" id="ARBA00022801"/>
    </source>
</evidence>
<evidence type="ECO:0000256" key="12">
    <source>
        <dbReference type="SAM" id="MobiDB-lite"/>
    </source>
</evidence>
<dbReference type="InterPro" id="IPR012338">
    <property type="entry name" value="Beta-lactam/transpept-like"/>
</dbReference>
<gene>
    <name evidence="16" type="ORF">MZV50_01515</name>
</gene>
<protein>
    <recommendedName>
        <fullName evidence="10">peptidoglycan glycosyltransferase</fullName>
        <ecNumber evidence="10">2.4.99.28</ecNumber>
    </recommendedName>
</protein>
<dbReference type="SUPFAM" id="SSF56601">
    <property type="entry name" value="beta-lactamase/transpeptidase-like"/>
    <property type="match status" value="1"/>
</dbReference>
<dbReference type="InterPro" id="IPR036950">
    <property type="entry name" value="PBP_transglycosylase"/>
</dbReference>
<dbReference type="SUPFAM" id="SSF53955">
    <property type="entry name" value="Lysozyme-like"/>
    <property type="match status" value="1"/>
</dbReference>
<dbReference type="Gene3D" id="3.40.710.10">
    <property type="entry name" value="DD-peptidase/beta-lactamase superfamily"/>
    <property type="match status" value="1"/>
</dbReference>
<evidence type="ECO:0000256" key="7">
    <source>
        <dbReference type="ARBA" id="ARBA00022679"/>
    </source>
</evidence>
<comment type="catalytic activity">
    <reaction evidence="11">
        <text>[GlcNAc-(1-&gt;4)-Mur2Ac(oyl-L-Ala-gamma-D-Glu-L-Lys-D-Ala-D-Ala)](n)-di-trans,octa-cis-undecaprenyl diphosphate + beta-D-GlcNAc-(1-&gt;4)-Mur2Ac(oyl-L-Ala-gamma-D-Glu-L-Lys-D-Ala-D-Ala)-di-trans,octa-cis-undecaprenyl diphosphate = [GlcNAc-(1-&gt;4)-Mur2Ac(oyl-L-Ala-gamma-D-Glu-L-Lys-D-Ala-D-Ala)](n+1)-di-trans,octa-cis-undecaprenyl diphosphate + di-trans,octa-cis-undecaprenyl diphosphate + H(+)</text>
        <dbReference type="Rhea" id="RHEA:23708"/>
        <dbReference type="Rhea" id="RHEA-COMP:9602"/>
        <dbReference type="Rhea" id="RHEA-COMP:9603"/>
        <dbReference type="ChEBI" id="CHEBI:15378"/>
        <dbReference type="ChEBI" id="CHEBI:58405"/>
        <dbReference type="ChEBI" id="CHEBI:60033"/>
        <dbReference type="ChEBI" id="CHEBI:78435"/>
        <dbReference type="EC" id="2.4.99.28"/>
    </reaction>
</comment>
<evidence type="ECO:0000259" key="15">
    <source>
        <dbReference type="Pfam" id="PF00912"/>
    </source>
</evidence>
<keyword evidence="5" id="KW-0645">Protease</keyword>
<dbReference type="PANTHER" id="PTHR32282">
    <property type="entry name" value="BINDING PROTEIN TRANSPEPTIDASE, PUTATIVE-RELATED"/>
    <property type="match status" value="1"/>
</dbReference>
<dbReference type="EC" id="2.4.99.28" evidence="10"/>
<keyword evidence="17" id="KW-1185">Reference proteome</keyword>
<dbReference type="InterPro" id="IPR023346">
    <property type="entry name" value="Lysozyme-like_dom_sf"/>
</dbReference>
<keyword evidence="4" id="KW-0121">Carboxypeptidase</keyword>
<sequence>MANGPFGGNKAARPQRTPLQALVYWGTVLGVWGLIFVVAFFAVFASDLPDTSKLYDVKRQPSINYLDRSGALLAVRGSQYAPPVDIDALPKYVPAAFVAIEDRQFYHHFGFNPWGIARSLVWNATHDGGPQRGGSTITQQLARNLFLSPAQNYRRKAQELILAVWLEMKFSKKQILALYMNRVYFGAGAYGIEAASQRYFNKPAKDLSIGEAALLAGMMKGPARYSPVSAKERAARRATIVLDEMVRIKAITPEQRDQAFSTPVQVSATLANQRAQYFTDYIDAQVRSLVGEPTEDLVVETTLDLPIQVSAERAVKLGVEGHEAQGVQQAALVAIDGEGRIRAYVGGADYADSQFDRATTARRQAGSAFKPFVYLTAMEQGRTPAVVVVDEPIKIGNWEPKNYTNKYLGPMTLQTALAQSINTVAARLANEVGTSNVANTAHRLGITSKIQLDPSMALGAVEVSPLEMAQAYAPFSNGGFLAKGYGIERIRTASGKVLYDHSVDKQPRSAVIGSPALQYMNQMMRTVVASGTGTRARVDGYDIAGKTGTTSDYKDAWFVGYTGGFVTAVWTGKDDNTAMKRVSGAGAPAEIWHTFMAAALPRLKAAPIPGGFVEPPPSTDPIGDLIDPSAAPAGQAAETPAGAPPPADQLPY</sequence>
<evidence type="ECO:0000256" key="3">
    <source>
        <dbReference type="ARBA" id="ARBA00007739"/>
    </source>
</evidence>
<evidence type="ECO:0000256" key="4">
    <source>
        <dbReference type="ARBA" id="ARBA00022645"/>
    </source>
</evidence>
<keyword evidence="13" id="KW-1133">Transmembrane helix</keyword>
<evidence type="ECO:0000256" key="9">
    <source>
        <dbReference type="ARBA" id="ARBA00023268"/>
    </source>
</evidence>
<dbReference type="InterPro" id="IPR001460">
    <property type="entry name" value="PCN-bd_Tpept"/>
</dbReference>
<keyword evidence="6" id="KW-0328">Glycosyltransferase</keyword>
<reference evidence="16 17" key="1">
    <citation type="submission" date="2022-04" db="EMBL/GenBank/DDBJ databases">
        <title>Genome sequence of soybean root-associated Caulobacter segnis RL271.</title>
        <authorList>
            <person name="Longley R."/>
            <person name="Bonito G."/>
            <person name="Trigodet F."/>
            <person name="Crosson S."/>
            <person name="Fiebig A."/>
        </authorList>
    </citation>
    <scope>NUCLEOTIDE SEQUENCE [LARGE SCALE GENOMIC DNA]</scope>
    <source>
        <strain evidence="16 17">RL271</strain>
    </source>
</reference>
<proteinExistence type="inferred from homology"/>
<keyword evidence="8" id="KW-0378">Hydrolase</keyword>
<evidence type="ECO:0000313" key="16">
    <source>
        <dbReference type="EMBL" id="USQ96302.1"/>
    </source>
</evidence>
<dbReference type="Pfam" id="PF00905">
    <property type="entry name" value="Transpeptidase"/>
    <property type="match status" value="1"/>
</dbReference>
<dbReference type="Pfam" id="PF00912">
    <property type="entry name" value="Transgly"/>
    <property type="match status" value="1"/>
</dbReference>
<evidence type="ECO:0000256" key="10">
    <source>
        <dbReference type="ARBA" id="ARBA00044770"/>
    </source>
</evidence>
<feature type="domain" description="Penicillin-binding protein transpeptidase" evidence="14">
    <location>
        <begin position="333"/>
        <end position="562"/>
    </location>
</feature>
<feature type="transmembrane region" description="Helical" evidence="13">
    <location>
        <begin position="21"/>
        <end position="44"/>
    </location>
</feature>
<evidence type="ECO:0000313" key="17">
    <source>
        <dbReference type="Proteomes" id="UP001057520"/>
    </source>
</evidence>